<name>A0A9N9NDI3_9GLOM</name>
<protein>
    <submittedName>
        <fullName evidence="2">22480_t:CDS:1</fullName>
    </submittedName>
</protein>
<organism evidence="2 3">
    <name type="scientific">Dentiscutata erythropus</name>
    <dbReference type="NCBI Taxonomy" id="1348616"/>
    <lineage>
        <taxon>Eukaryota</taxon>
        <taxon>Fungi</taxon>
        <taxon>Fungi incertae sedis</taxon>
        <taxon>Mucoromycota</taxon>
        <taxon>Glomeromycotina</taxon>
        <taxon>Glomeromycetes</taxon>
        <taxon>Diversisporales</taxon>
        <taxon>Gigasporaceae</taxon>
        <taxon>Dentiscutata</taxon>
    </lineage>
</organism>
<dbReference type="Proteomes" id="UP000789405">
    <property type="component" value="Unassembled WGS sequence"/>
</dbReference>
<feature type="region of interest" description="Disordered" evidence="1">
    <location>
        <begin position="1"/>
        <end position="82"/>
    </location>
</feature>
<dbReference type="EMBL" id="CAJVPY010011496">
    <property type="protein sequence ID" value="CAG8727495.1"/>
    <property type="molecule type" value="Genomic_DNA"/>
</dbReference>
<gene>
    <name evidence="2" type="ORF">DERYTH_LOCUS14836</name>
</gene>
<evidence type="ECO:0000313" key="2">
    <source>
        <dbReference type="EMBL" id="CAG8727495.1"/>
    </source>
</evidence>
<accession>A0A9N9NDI3</accession>
<feature type="compositionally biased region" description="Polar residues" evidence="1">
    <location>
        <begin position="57"/>
        <end position="67"/>
    </location>
</feature>
<feature type="compositionally biased region" description="Low complexity" evidence="1">
    <location>
        <begin position="32"/>
        <end position="41"/>
    </location>
</feature>
<feature type="compositionally biased region" description="Polar residues" evidence="1">
    <location>
        <begin position="1"/>
        <end position="13"/>
    </location>
</feature>
<evidence type="ECO:0000256" key="1">
    <source>
        <dbReference type="SAM" id="MobiDB-lite"/>
    </source>
</evidence>
<comment type="caution">
    <text evidence="2">The sequence shown here is derived from an EMBL/GenBank/DDBJ whole genome shotgun (WGS) entry which is preliminary data.</text>
</comment>
<dbReference type="AlphaFoldDB" id="A0A9N9NDI3"/>
<keyword evidence="3" id="KW-1185">Reference proteome</keyword>
<feature type="compositionally biased region" description="Basic and acidic residues" evidence="1">
    <location>
        <begin position="69"/>
        <end position="79"/>
    </location>
</feature>
<proteinExistence type="predicted"/>
<reference evidence="2" key="1">
    <citation type="submission" date="2021-06" db="EMBL/GenBank/DDBJ databases">
        <authorList>
            <person name="Kallberg Y."/>
            <person name="Tangrot J."/>
            <person name="Rosling A."/>
        </authorList>
    </citation>
    <scope>NUCLEOTIDE SEQUENCE</scope>
    <source>
        <strain evidence="2">MA453B</strain>
    </source>
</reference>
<evidence type="ECO:0000313" key="3">
    <source>
        <dbReference type="Proteomes" id="UP000789405"/>
    </source>
</evidence>
<sequence length="137" mass="15635">MKTFKQKNIVNLNKKSSGSSTKSSRKKRKSYKSNVKSNVDSFGPNLNGERNDHEPDSYQQNVNSFDSNLDDRRNTHEPDSYQQNLSQYQFTATYNMLIFGSSYSFESPHALPMLQAASNGLNETDVLQDQFINGFTF</sequence>